<dbReference type="AlphaFoldDB" id="A0A2T4J137"/>
<evidence type="ECO:0000313" key="2">
    <source>
        <dbReference type="Proteomes" id="UP000240259"/>
    </source>
</evidence>
<evidence type="ECO:0000313" key="1">
    <source>
        <dbReference type="EMBL" id="PTE11548.1"/>
    </source>
</evidence>
<organism evidence="1 2">
    <name type="scientific">Mesorhizobium helmanticense</name>
    <dbReference type="NCBI Taxonomy" id="1776423"/>
    <lineage>
        <taxon>Bacteria</taxon>
        <taxon>Pseudomonadati</taxon>
        <taxon>Pseudomonadota</taxon>
        <taxon>Alphaproteobacteria</taxon>
        <taxon>Hyphomicrobiales</taxon>
        <taxon>Phyllobacteriaceae</taxon>
        <taxon>Mesorhizobium</taxon>
    </lineage>
</organism>
<reference evidence="1 2" key="1">
    <citation type="submission" date="2018-03" db="EMBL/GenBank/DDBJ databases">
        <title>Genome sequence of the symbiotic type strain Mesorhizobium helmanticense CSLC115NT isolated from Lotus corniculatus nodules.</title>
        <authorList>
            <person name="Sannazzaro A.I."/>
            <person name="Torres Tejerizo G.A."/>
            <person name="Dip D."/>
            <person name="Caballero M."/>
            <person name="Pistorio M."/>
            <person name="Estrella M.J."/>
        </authorList>
    </citation>
    <scope>NUCLEOTIDE SEQUENCE [LARGE SCALE GENOMIC DNA]</scope>
    <source>
        <strain evidence="1 2">CSLC115N</strain>
    </source>
</reference>
<name>A0A2T4J137_9HYPH</name>
<keyword evidence="2" id="KW-1185">Reference proteome</keyword>
<dbReference type="EMBL" id="PZJX01000007">
    <property type="protein sequence ID" value="PTE11548.1"/>
    <property type="molecule type" value="Genomic_DNA"/>
</dbReference>
<proteinExistence type="predicted"/>
<dbReference type="RefSeq" id="WP_107648042.1">
    <property type="nucleotide sequence ID" value="NZ_PZJX01000007.1"/>
</dbReference>
<dbReference type="Proteomes" id="UP000240259">
    <property type="component" value="Unassembled WGS sequence"/>
</dbReference>
<sequence length="222" mass="24262">MSIPVDKKTVSAFGGVPSFKPDWDRVQLKATIILPPDARDSLAELAREYLIARAAELAAVSIDSILERLDTIQKGAGDTWQAMLIAAPDAGALAGARAAIDSELLLLDHPDAPERAESTEAMISRLTVFIAACQMARRKLDAGRKSAHFGSFNSAWHAFLRGFDKWSETAGISGKWGNSSSMPTPFLLLLDALMKEMPEGWRREYNSILPALGKQVREVRNL</sequence>
<accession>A0A2T4J137</accession>
<gene>
    <name evidence="1" type="ORF">C9427_04825</name>
</gene>
<protein>
    <submittedName>
        <fullName evidence="1">Uncharacterized protein</fullName>
    </submittedName>
</protein>
<comment type="caution">
    <text evidence="1">The sequence shown here is derived from an EMBL/GenBank/DDBJ whole genome shotgun (WGS) entry which is preliminary data.</text>
</comment>